<dbReference type="EMBL" id="JACBYW010000001">
    <property type="protein sequence ID" value="NYH77162.1"/>
    <property type="molecule type" value="Genomic_DNA"/>
</dbReference>
<name>A0A852YTV8_9ACTN</name>
<reference evidence="1 2" key="1">
    <citation type="submission" date="2020-07" db="EMBL/GenBank/DDBJ databases">
        <title>Genomic Encyclopedia of Type Strains, Phase III (KMG-III): the genomes of soil and plant-associated and newly described type strains.</title>
        <authorList>
            <person name="Whitman W."/>
        </authorList>
    </citation>
    <scope>NUCLEOTIDE SEQUENCE [LARGE SCALE GENOMIC DNA]</scope>
    <source>
        <strain evidence="1 2">CECT 8576</strain>
    </source>
</reference>
<sequence>MSLHVVITRFDNIIDDPQSRVLWRETHQGVDALRTLEILAQACYNVLAEETTVEITQEATGRALTRNQLIRVAYACATSPTTPHSYRERFAAWFCLALGEILYPWDDGAPFPDPPLQYWDQAACWMLQELGPAVAPWLTEAIEEAYPGGSVLSSLVSQHAADPVPPDPACPHYRHQRHSVTAWA</sequence>
<evidence type="ECO:0000313" key="1">
    <source>
        <dbReference type="EMBL" id="NYH77162.1"/>
    </source>
</evidence>
<proteinExistence type="predicted"/>
<evidence type="ECO:0000313" key="2">
    <source>
        <dbReference type="Proteomes" id="UP000548304"/>
    </source>
</evidence>
<keyword evidence="2" id="KW-1185">Reference proteome</keyword>
<dbReference type="AlphaFoldDB" id="A0A852YTV8"/>
<accession>A0A852YTV8</accession>
<dbReference type="Proteomes" id="UP000548304">
    <property type="component" value="Unassembled WGS sequence"/>
</dbReference>
<dbReference type="RefSeq" id="WP_017975772.1">
    <property type="nucleotide sequence ID" value="NZ_JACBYW010000001.1"/>
</dbReference>
<comment type="caution">
    <text evidence="1">The sequence shown here is derived from an EMBL/GenBank/DDBJ whole genome shotgun (WGS) entry which is preliminary data.</text>
</comment>
<organism evidence="1 2">
    <name type="scientific">Actinopolyspora biskrensis</name>
    <dbReference type="NCBI Taxonomy" id="1470178"/>
    <lineage>
        <taxon>Bacteria</taxon>
        <taxon>Bacillati</taxon>
        <taxon>Actinomycetota</taxon>
        <taxon>Actinomycetes</taxon>
        <taxon>Actinopolysporales</taxon>
        <taxon>Actinopolysporaceae</taxon>
        <taxon>Actinopolyspora</taxon>
    </lineage>
</organism>
<gene>
    <name evidence="1" type="ORF">FHR84_000476</name>
</gene>
<protein>
    <submittedName>
        <fullName evidence="1">Uncharacterized protein</fullName>
    </submittedName>
</protein>